<dbReference type="PATRIC" id="fig|317.197.peg.3772"/>
<keyword evidence="3" id="KW-0732">Signal</keyword>
<dbReference type="GO" id="GO:0008236">
    <property type="term" value="F:serine-type peptidase activity"/>
    <property type="evidence" value="ECO:0007669"/>
    <property type="project" value="UniProtKB-KW"/>
</dbReference>
<comment type="caution">
    <text evidence="8">The sequence shown here is derived from an EMBL/GenBank/DDBJ whole genome shotgun (WGS) entry which is preliminary data.</text>
</comment>
<evidence type="ECO:0000256" key="6">
    <source>
        <dbReference type="RuleBase" id="RU004296"/>
    </source>
</evidence>
<keyword evidence="2 6" id="KW-0645">Protease</keyword>
<evidence type="ECO:0000313" key="8">
    <source>
        <dbReference type="EMBL" id="KNH29495.1"/>
    </source>
</evidence>
<dbReference type="AlphaFoldDB" id="A0A0L1MLY3"/>
<feature type="region of interest" description="Disordered" evidence="7">
    <location>
        <begin position="1"/>
        <end position="21"/>
    </location>
</feature>
<feature type="compositionally biased region" description="Polar residues" evidence="7">
    <location>
        <begin position="1"/>
        <end position="16"/>
    </location>
</feature>
<organism evidence="8 9">
    <name type="scientific">Pseudomonas syringae</name>
    <dbReference type="NCBI Taxonomy" id="317"/>
    <lineage>
        <taxon>Bacteria</taxon>
        <taxon>Pseudomonadati</taxon>
        <taxon>Pseudomonadota</taxon>
        <taxon>Gammaproteobacteria</taxon>
        <taxon>Pseudomonadales</taxon>
        <taxon>Pseudomonadaceae</taxon>
        <taxon>Pseudomonas</taxon>
    </lineage>
</organism>
<evidence type="ECO:0000256" key="3">
    <source>
        <dbReference type="ARBA" id="ARBA00022729"/>
    </source>
</evidence>
<dbReference type="EMBL" id="LFQK01000004">
    <property type="protein sequence ID" value="KNH29495.1"/>
    <property type="molecule type" value="Genomic_DNA"/>
</dbReference>
<evidence type="ECO:0000256" key="7">
    <source>
        <dbReference type="SAM" id="MobiDB-lite"/>
    </source>
</evidence>
<dbReference type="InterPro" id="IPR043504">
    <property type="entry name" value="Peptidase_S1_PA_chymotrypsin"/>
</dbReference>
<accession>A0A0L1MLY3</accession>
<evidence type="ECO:0000256" key="2">
    <source>
        <dbReference type="ARBA" id="ARBA00022670"/>
    </source>
</evidence>
<keyword evidence="4 6" id="KW-0378">Hydrolase</keyword>
<evidence type="ECO:0000256" key="5">
    <source>
        <dbReference type="ARBA" id="ARBA00022825"/>
    </source>
</evidence>
<dbReference type="GO" id="GO:0006508">
    <property type="term" value="P:proteolysis"/>
    <property type="evidence" value="ECO:0007669"/>
    <property type="project" value="UniProtKB-KW"/>
</dbReference>
<dbReference type="PRINTS" id="PR00839">
    <property type="entry name" value="V8PROTEASE"/>
</dbReference>
<reference evidence="8 9" key="1">
    <citation type="submission" date="2015-06" db="EMBL/GenBank/DDBJ databases">
        <authorList>
            <person name="Hoefler B.C."/>
            <person name="Straight P.D."/>
        </authorList>
    </citation>
    <scope>NUCLEOTIDE SEQUENCE [LARGE SCALE GENOMIC DNA]</scope>
    <source>
        <strain evidence="8 9">Riq4</strain>
    </source>
</reference>
<keyword evidence="5 6" id="KW-0720">Serine protease</keyword>
<comment type="similarity">
    <text evidence="1 6">Belongs to the peptidase S1B family.</text>
</comment>
<dbReference type="InterPro" id="IPR009003">
    <property type="entry name" value="Peptidase_S1_PA"/>
</dbReference>
<evidence type="ECO:0000256" key="1">
    <source>
        <dbReference type="ARBA" id="ARBA00008764"/>
    </source>
</evidence>
<dbReference type="Pfam" id="PF13365">
    <property type="entry name" value="Trypsin_2"/>
    <property type="match status" value="1"/>
</dbReference>
<proteinExistence type="inferred from homology"/>
<evidence type="ECO:0000313" key="9">
    <source>
        <dbReference type="Proteomes" id="UP000036955"/>
    </source>
</evidence>
<dbReference type="OrthoDB" id="267336at2"/>
<dbReference type="SUPFAM" id="SSF50494">
    <property type="entry name" value="Trypsin-like serine proteases"/>
    <property type="match status" value="1"/>
</dbReference>
<protein>
    <recommendedName>
        <fullName evidence="6">Serine protease</fullName>
        <ecNumber evidence="6">3.4.21.-</ecNumber>
    </recommendedName>
</protein>
<dbReference type="InterPro" id="IPR008256">
    <property type="entry name" value="Peptidase_S1B"/>
</dbReference>
<dbReference type="EC" id="3.4.21.-" evidence="6"/>
<evidence type="ECO:0000256" key="4">
    <source>
        <dbReference type="ARBA" id="ARBA00022801"/>
    </source>
</evidence>
<gene>
    <name evidence="8" type="ORF">ACS77_02100</name>
</gene>
<dbReference type="Gene3D" id="2.40.10.10">
    <property type="entry name" value="Trypsin-like serine proteases"/>
    <property type="match status" value="2"/>
</dbReference>
<sequence>MADSPTQIDVPNTPSPDSLEREKWEAEKAFREREVVIKERQLIADETELELKRTELASSSWRNPLVVAIMAATVAATGNAVVSVLNGFSQRNLEEQKSEQARILEMIKTGSADKAAENLKFLLEAGLIADSVRAGKIREFLSKREPGEGPTLPTGASQSGTIGPDDAVELRALPTGTALANSSRSVGRLVVQTKSGAEHQCTAFLVDGDLVLTAGFCLVEDVTVAHLIMPDGDTEASYPVQVTPIERPAPMGAPTIFLLRVDGQPGTKHGFLKLASTPPSLGQQLNLVMFRGGSQAFAVAGAPKCRVQKLLDNEFVHQCSTGAGSSGSPILSADGSTVIGIHTRREEAGSIAVRADVLHLVTPLGKGGK</sequence>
<dbReference type="Proteomes" id="UP000036955">
    <property type="component" value="Unassembled WGS sequence"/>
</dbReference>
<name>A0A0L1MLY3_PSESX</name>